<name>A0A286E7S2_9ACTN</name>
<protein>
    <recommendedName>
        <fullName evidence="3">Tetratricopeptide repeat-containing protein</fullName>
    </recommendedName>
</protein>
<evidence type="ECO:0000313" key="2">
    <source>
        <dbReference type="Proteomes" id="UP000219072"/>
    </source>
</evidence>
<accession>A0A286E7S2</accession>
<keyword evidence="2" id="KW-1185">Reference proteome</keyword>
<gene>
    <name evidence="1" type="ORF">SAMN06297387_12817</name>
</gene>
<proteinExistence type="predicted"/>
<evidence type="ECO:0000313" key="1">
    <source>
        <dbReference type="EMBL" id="SOD66967.1"/>
    </source>
</evidence>
<reference evidence="1 2" key="1">
    <citation type="submission" date="2017-09" db="EMBL/GenBank/DDBJ databases">
        <authorList>
            <person name="Ehlers B."/>
            <person name="Leendertz F.H."/>
        </authorList>
    </citation>
    <scope>NUCLEOTIDE SEQUENCE [LARGE SCALE GENOMIC DNA]</scope>
    <source>
        <strain evidence="1 2">CGMCC 4.7095</strain>
    </source>
</reference>
<evidence type="ECO:0008006" key="3">
    <source>
        <dbReference type="Google" id="ProtNLM"/>
    </source>
</evidence>
<dbReference type="Gene3D" id="1.25.40.10">
    <property type="entry name" value="Tetratricopeptide repeat domain"/>
    <property type="match status" value="2"/>
</dbReference>
<dbReference type="EMBL" id="OCNE01000028">
    <property type="protein sequence ID" value="SOD66967.1"/>
    <property type="molecule type" value="Genomic_DNA"/>
</dbReference>
<dbReference type="SUPFAM" id="SSF48452">
    <property type="entry name" value="TPR-like"/>
    <property type="match status" value="2"/>
</dbReference>
<dbReference type="Proteomes" id="UP000219072">
    <property type="component" value="Unassembled WGS sequence"/>
</dbReference>
<sequence>MNHQVHHVVAGLSAEAGRAYRALGALAEMTHPDAADLAAAGGLSIRAAESAMASLRDRRLVEWVGDDPAGVRPADTQVLRHAQMTSGTDAERTAMTRRWVESLLATASEAEAALVPYRRRLRREYTLAHLEHVPWRDTAGAVAWVRRRADTLLTAANVAHLRGWWGTSWQVVDSLWPALVWLCPAPVWDAHRTVGVSAAQQDGHEPAVRRMLVVGASGYRQEGALVRAGAWCRQALESARADQEPLDVADALYGLAAIQHVEGHLSQARALLHQAMRLRDDEGYQRGVALIKVRLGLVEVEAGRWDHGVHLLAAARETLRAESAHDAARALAAIGRAHVHAGHPDRGLGLLLDAHEEFTRLGSPPWQARCLEWAGRAMLLVGRGEEGLDHLQLAVAGYRAVGSVQDVRRVEAAYGQLDRPEGTR</sequence>
<dbReference type="AlphaFoldDB" id="A0A286E7S2"/>
<dbReference type="InterPro" id="IPR011990">
    <property type="entry name" value="TPR-like_helical_dom_sf"/>
</dbReference>
<organism evidence="1 2">
    <name type="scientific">Streptomyces zhaozhouensis</name>
    <dbReference type="NCBI Taxonomy" id="1300267"/>
    <lineage>
        <taxon>Bacteria</taxon>
        <taxon>Bacillati</taxon>
        <taxon>Actinomycetota</taxon>
        <taxon>Actinomycetes</taxon>
        <taxon>Kitasatosporales</taxon>
        <taxon>Streptomycetaceae</taxon>
        <taxon>Streptomyces</taxon>
    </lineage>
</organism>